<evidence type="ECO:0000313" key="6">
    <source>
        <dbReference type="Proteomes" id="UP000440224"/>
    </source>
</evidence>
<dbReference type="OrthoDB" id="5511631at2"/>
<dbReference type="PANTHER" id="PTHR33227:SF48">
    <property type="entry name" value="STIGMA-SPECIFIC STIG1-LIKE PROTEIN 4"/>
    <property type="match status" value="1"/>
</dbReference>
<reference evidence="5 6" key="1">
    <citation type="submission" date="2019-10" db="EMBL/GenBank/DDBJ databases">
        <title>A soil myxobacterium in the family Polyangiaceae.</title>
        <authorList>
            <person name="Li Y."/>
            <person name="Wang J."/>
        </authorList>
    </citation>
    <scope>NUCLEOTIDE SEQUENCE [LARGE SCALE GENOMIC DNA]</scope>
    <source>
        <strain evidence="5 6">DSM 14734</strain>
    </source>
</reference>
<accession>A0A6N7Q088</accession>
<evidence type="ECO:0000256" key="2">
    <source>
        <dbReference type="ARBA" id="ARBA00022729"/>
    </source>
</evidence>
<comment type="caution">
    <text evidence="5">The sequence shown here is derived from an EMBL/GenBank/DDBJ whole genome shotgun (WGS) entry which is preliminary data.</text>
</comment>
<dbReference type="GO" id="GO:0046872">
    <property type="term" value="F:metal ion binding"/>
    <property type="evidence" value="ECO:0007669"/>
    <property type="project" value="UniProtKB-KW"/>
</dbReference>
<organism evidence="5 6">
    <name type="scientific">Polyangium spumosum</name>
    <dbReference type="NCBI Taxonomy" id="889282"/>
    <lineage>
        <taxon>Bacteria</taxon>
        <taxon>Pseudomonadati</taxon>
        <taxon>Myxococcota</taxon>
        <taxon>Polyangia</taxon>
        <taxon>Polyangiales</taxon>
        <taxon>Polyangiaceae</taxon>
        <taxon>Polyangium</taxon>
    </lineage>
</organism>
<evidence type="ECO:0008006" key="7">
    <source>
        <dbReference type="Google" id="ProtNLM"/>
    </source>
</evidence>
<evidence type="ECO:0000256" key="1">
    <source>
        <dbReference type="ARBA" id="ARBA00022723"/>
    </source>
</evidence>
<dbReference type="AlphaFoldDB" id="A0A6N7Q088"/>
<gene>
    <name evidence="5" type="ORF">GF068_29090</name>
</gene>
<keyword evidence="2" id="KW-0732">Signal</keyword>
<sequence length="333" mass="33740">MCGNACAAGEVCAAGQCNLNCVGGTTKCSNTCVDTKSDPGNCGACGVVCAAGQVCTNGQCAGQCAPGTTKCGNLCVDTQLDPSNCGMCGVACAAGEVCSNGTCGGSCAAGTTKCGNECVDMQTDEANCGMCGNACLPSVACYDGVCQPAGGCDTLNDCGTCQQCAFDGLCSDELATCANNQECVDLFNCLNPASGVCDQACQQQCAQQYPNAIDTYVDILDCIFCQECGSSCGVDPMAFGCPASCDNQNNCQSCFDCSMAMGGICEDDLQICLNNPECTMLSACINMCPAGDVQCQVQCEQTHPFGVADYNAIIICGVCQECPNDCNNGMACP</sequence>
<name>A0A6N7Q088_9BACT</name>
<keyword evidence="4" id="KW-0411">Iron-sulfur</keyword>
<dbReference type="GO" id="GO:0051536">
    <property type="term" value="F:iron-sulfur cluster binding"/>
    <property type="evidence" value="ECO:0007669"/>
    <property type="project" value="UniProtKB-KW"/>
</dbReference>
<dbReference type="NCBIfam" id="NF041328">
    <property type="entry name" value="C_rich_MXAN6577"/>
    <property type="match status" value="1"/>
</dbReference>
<dbReference type="PANTHER" id="PTHR33227">
    <property type="entry name" value="STIGMA-SPECIFIC STIG1-LIKE PROTEIN 3"/>
    <property type="match status" value="1"/>
</dbReference>
<dbReference type="Proteomes" id="UP000440224">
    <property type="component" value="Unassembled WGS sequence"/>
</dbReference>
<evidence type="ECO:0000313" key="5">
    <source>
        <dbReference type="EMBL" id="MRG95945.1"/>
    </source>
</evidence>
<proteinExistence type="predicted"/>
<dbReference type="Pfam" id="PF04885">
    <property type="entry name" value="Stig1"/>
    <property type="match status" value="1"/>
</dbReference>
<dbReference type="InterPro" id="IPR006969">
    <property type="entry name" value="Stig-like"/>
</dbReference>
<dbReference type="PROSITE" id="PS00198">
    <property type="entry name" value="4FE4S_FER_1"/>
    <property type="match status" value="1"/>
</dbReference>
<keyword evidence="1" id="KW-0479">Metal-binding</keyword>
<evidence type="ECO:0000256" key="4">
    <source>
        <dbReference type="ARBA" id="ARBA00023014"/>
    </source>
</evidence>
<dbReference type="EMBL" id="WJIE01000009">
    <property type="protein sequence ID" value="MRG95945.1"/>
    <property type="molecule type" value="Genomic_DNA"/>
</dbReference>
<protein>
    <recommendedName>
        <fullName evidence="7">4Fe-4S ferredoxin-type domain-containing protein</fullName>
    </recommendedName>
</protein>
<keyword evidence="6" id="KW-1185">Reference proteome</keyword>
<evidence type="ECO:0000256" key="3">
    <source>
        <dbReference type="ARBA" id="ARBA00023004"/>
    </source>
</evidence>
<dbReference type="InterPro" id="IPR017900">
    <property type="entry name" value="4Fe4S_Fe_S_CS"/>
</dbReference>
<keyword evidence="3" id="KW-0408">Iron</keyword>